<feature type="transmembrane region" description="Helical" evidence="1">
    <location>
        <begin position="114"/>
        <end position="133"/>
    </location>
</feature>
<evidence type="ECO:0000256" key="1">
    <source>
        <dbReference type="SAM" id="Phobius"/>
    </source>
</evidence>
<sequence length="413" mass="48408">MSWYRKVKSMYSITFVTISFIIWSTLSKWLFENLVDYKLFLITLCIVFFTQYLNSVKLKKNLFILVILGLNIVTSSIFFEGQIIFINTIFLLFMALITYSLEDSPIDYSQYRQDIDKSMVVLVFIWMISFTLGSDFVNSMYRFHVLYIIMIIILMRETRRYIYSVKSNTSIVTNIIIGISVLTLSLDFANKIIAKVLDMLIKLARLSLVLVTSLLTTIFGVPMSFISEMLRKLILSRNISEPKQSLINGNLNNPQVVSKYQDIKLPPSIILILKILILLLILYVIYKFLSRFRNKTRIYNGFVEEKERIVKEKDKKHWVKNLFDKIFRGGESNRDKILYTYKGFEKITEQADIYKTYMTASQLKNVTKINVDNSDNLDEMTLIYNEAKFSLHTMTKENVESVRKGHSNIKRQL</sequence>
<evidence type="ECO:0000313" key="2">
    <source>
        <dbReference type="EMBL" id="GCD12503.1"/>
    </source>
</evidence>
<keyword evidence="3" id="KW-1185">Reference proteome</keyword>
<feature type="transmembrane region" description="Helical" evidence="1">
    <location>
        <begin position="84"/>
        <end position="102"/>
    </location>
</feature>
<reference evidence="2 3" key="1">
    <citation type="submission" date="2018-11" db="EMBL/GenBank/DDBJ databases">
        <title>Genome sequencing and assembly of Clostridium tagluense strain A121.</title>
        <authorList>
            <person name="Murakami T."/>
            <person name="Segawa T."/>
            <person name="Shcherbakova V.A."/>
            <person name="Mori H."/>
            <person name="Yoshimura Y."/>
        </authorList>
    </citation>
    <scope>NUCLEOTIDE SEQUENCE [LARGE SCALE GENOMIC DNA]</scope>
    <source>
        <strain evidence="2 3">A121</strain>
    </source>
</reference>
<accession>A0A401USI1</accession>
<gene>
    <name evidence="2" type="ORF">Ctaglu_41260</name>
</gene>
<feature type="transmembrane region" description="Helical" evidence="1">
    <location>
        <begin position="167"/>
        <end position="186"/>
    </location>
</feature>
<name>A0A401USI1_9CLOT</name>
<proteinExistence type="predicted"/>
<feature type="transmembrane region" description="Helical" evidence="1">
    <location>
        <begin position="269"/>
        <end position="289"/>
    </location>
</feature>
<feature type="transmembrane region" description="Helical" evidence="1">
    <location>
        <begin position="12"/>
        <end position="31"/>
    </location>
</feature>
<protein>
    <recommendedName>
        <fullName evidence="4">DUF4129 domain-containing protein</fullName>
    </recommendedName>
</protein>
<dbReference type="Proteomes" id="UP000287872">
    <property type="component" value="Unassembled WGS sequence"/>
</dbReference>
<keyword evidence="1" id="KW-1133">Transmembrane helix</keyword>
<dbReference type="EMBL" id="BHYK01000035">
    <property type="protein sequence ID" value="GCD12503.1"/>
    <property type="molecule type" value="Genomic_DNA"/>
</dbReference>
<feature type="transmembrane region" description="Helical" evidence="1">
    <location>
        <begin position="206"/>
        <end position="227"/>
    </location>
</feature>
<dbReference type="RefSeq" id="WP_125005252.1">
    <property type="nucleotide sequence ID" value="NZ_BHYK01000035.1"/>
</dbReference>
<dbReference type="AlphaFoldDB" id="A0A401USI1"/>
<evidence type="ECO:0000313" key="3">
    <source>
        <dbReference type="Proteomes" id="UP000287872"/>
    </source>
</evidence>
<feature type="transmembrane region" description="Helical" evidence="1">
    <location>
        <begin position="61"/>
        <end position="78"/>
    </location>
</feature>
<keyword evidence="1" id="KW-0812">Transmembrane</keyword>
<organism evidence="2 3">
    <name type="scientific">Clostridium tagluense</name>
    <dbReference type="NCBI Taxonomy" id="360422"/>
    <lineage>
        <taxon>Bacteria</taxon>
        <taxon>Bacillati</taxon>
        <taxon>Bacillota</taxon>
        <taxon>Clostridia</taxon>
        <taxon>Eubacteriales</taxon>
        <taxon>Clostridiaceae</taxon>
        <taxon>Clostridium</taxon>
    </lineage>
</organism>
<comment type="caution">
    <text evidence="2">The sequence shown here is derived from an EMBL/GenBank/DDBJ whole genome shotgun (WGS) entry which is preliminary data.</text>
</comment>
<feature type="transmembrane region" description="Helical" evidence="1">
    <location>
        <begin position="37"/>
        <end position="54"/>
    </location>
</feature>
<evidence type="ECO:0008006" key="4">
    <source>
        <dbReference type="Google" id="ProtNLM"/>
    </source>
</evidence>
<keyword evidence="1" id="KW-0472">Membrane</keyword>
<dbReference type="OrthoDB" id="1883402at2"/>